<dbReference type="Gene3D" id="2.60.120.10">
    <property type="entry name" value="Jelly Rolls"/>
    <property type="match status" value="2"/>
</dbReference>
<dbReference type="AlphaFoldDB" id="A0A7W9ALJ2"/>
<protein>
    <submittedName>
        <fullName evidence="2">Uncharacterized protein</fullName>
    </submittedName>
</protein>
<gene>
    <name evidence="2" type="ORF">FHS49_003794</name>
</gene>
<evidence type="ECO:0000313" key="3">
    <source>
        <dbReference type="Proteomes" id="UP000549617"/>
    </source>
</evidence>
<proteinExistence type="predicted"/>
<feature type="chain" id="PRO_5030999558" evidence="1">
    <location>
        <begin position="23"/>
        <end position="236"/>
    </location>
</feature>
<dbReference type="InterPro" id="IPR011051">
    <property type="entry name" value="RmlC_Cupin_sf"/>
</dbReference>
<dbReference type="Proteomes" id="UP000549617">
    <property type="component" value="Unassembled WGS sequence"/>
</dbReference>
<evidence type="ECO:0000256" key="1">
    <source>
        <dbReference type="SAM" id="SignalP"/>
    </source>
</evidence>
<dbReference type="InterPro" id="IPR014710">
    <property type="entry name" value="RmlC-like_jellyroll"/>
</dbReference>
<feature type="signal peptide" evidence="1">
    <location>
        <begin position="1"/>
        <end position="22"/>
    </location>
</feature>
<comment type="caution">
    <text evidence="2">The sequence shown here is derived from an EMBL/GenBank/DDBJ whole genome shotgun (WGS) entry which is preliminary data.</text>
</comment>
<reference evidence="2 3" key="1">
    <citation type="submission" date="2020-08" db="EMBL/GenBank/DDBJ databases">
        <title>Genomic Encyclopedia of Type Strains, Phase IV (KMG-IV): sequencing the most valuable type-strain genomes for metagenomic binning, comparative biology and taxonomic classification.</title>
        <authorList>
            <person name="Goeker M."/>
        </authorList>
    </citation>
    <scope>NUCLEOTIDE SEQUENCE [LARGE SCALE GENOMIC DNA]</scope>
    <source>
        <strain evidence="2 3">DSM 25079</strain>
    </source>
</reference>
<evidence type="ECO:0000313" key="2">
    <source>
        <dbReference type="EMBL" id="MBB5687748.1"/>
    </source>
</evidence>
<sequence length="236" mass="26021">MRSALFKICALALLPMGGVALSQPTHEAVELVDSAYHVPVFSNEFITLLKVQMPPGRGSDFHHHRQDQISVYMADYPAEAEGQEPGEPVHRIRPNGKGPYMGDVSFSNFTKKQLINRGQNGGATTMKVLQAVFKSPSPYGFNPQPREGYTQVLDNDRVRAWRLILAPGQSAPAISQTAPGMRIVVKGGDIAEISEGKRDRGMFLDPGDFFWQDAGPKRVVRNIGTTTVELVEFELK</sequence>
<accession>A0A7W9ALJ2</accession>
<keyword evidence="1" id="KW-0732">Signal</keyword>
<dbReference type="RefSeq" id="WP_184021970.1">
    <property type="nucleotide sequence ID" value="NZ_JACIJC010000008.1"/>
</dbReference>
<name>A0A7W9ALJ2_9SPHN</name>
<dbReference type="EMBL" id="JACIJC010000008">
    <property type="protein sequence ID" value="MBB5687748.1"/>
    <property type="molecule type" value="Genomic_DNA"/>
</dbReference>
<keyword evidence="3" id="KW-1185">Reference proteome</keyword>
<dbReference type="SUPFAM" id="SSF51182">
    <property type="entry name" value="RmlC-like cupins"/>
    <property type="match status" value="1"/>
</dbReference>
<organism evidence="2 3">
    <name type="scientific">Sphingobium boeckii</name>
    <dbReference type="NCBI Taxonomy" id="1082345"/>
    <lineage>
        <taxon>Bacteria</taxon>
        <taxon>Pseudomonadati</taxon>
        <taxon>Pseudomonadota</taxon>
        <taxon>Alphaproteobacteria</taxon>
        <taxon>Sphingomonadales</taxon>
        <taxon>Sphingomonadaceae</taxon>
        <taxon>Sphingobium</taxon>
    </lineage>
</organism>